<dbReference type="Gene3D" id="1.10.1070.20">
    <property type="match status" value="1"/>
</dbReference>
<evidence type="ECO:0000313" key="2">
    <source>
        <dbReference type="Proteomes" id="UP000027121"/>
    </source>
</evidence>
<reference evidence="1 2" key="1">
    <citation type="journal article" date="2014" name="Genome Announc.">
        <title>Genome Sequence of Pseudomonas sp. Strain P482, a Tomato Rhizosphere Isolate with Broad-Spectrum Antimicrobial Activity.</title>
        <authorList>
            <person name="Krzyzanowska D.M."/>
            <person name="Ossowicki A."/>
            <person name="Jafra S."/>
        </authorList>
    </citation>
    <scope>NUCLEOTIDE SEQUENCE [LARGE SCALE GENOMIC DNA]</scope>
    <source>
        <strain evidence="1 2">P482</strain>
    </source>
</reference>
<accession>A0AAQ0DMY3</accession>
<name>A0AAQ0DMY3_9PSED</name>
<dbReference type="RefSeq" id="WP_145997588.1">
    <property type="nucleotide sequence ID" value="NZ_CP071706.1"/>
</dbReference>
<keyword evidence="2" id="KW-1185">Reference proteome</keyword>
<gene>
    <name evidence="1" type="ORF">BV82_10140</name>
</gene>
<evidence type="ECO:0008006" key="3">
    <source>
        <dbReference type="Google" id="ProtNLM"/>
    </source>
</evidence>
<sequence>MKYEIFDVSQYQKDQVEPLGTKSKYWCSGPDGHDYLFKSIETYDSNHNLVSRGGEDWAEKIACEIAKFLSIPCADYSLANNGSSRGVITKNFIGKNNAYLVTGNEVLRNYSSFAMQEELAKAERQDILGVYSILRRIIRYKPVGFNSLPGVKTAADFFMGYLMLDSLISNQDRHSENWGLIVTGKKRHLAPTFDHAASLGRNESDAEKERRLLSRDKGQQVATYVLRAKSYFYLRGVRLRTLKAFQFFGVLTPAAALSWLEHLGKLTLEEMQAIINKVPTEVMSDVSKKFALEMLVCNKSNMMALIPFFEESLEPAFRKWQMKNYE</sequence>
<reference evidence="1 2" key="2">
    <citation type="journal article" date="2016" name="Front. Microbiol.">
        <title>When Genome-Based Approach Meets the 'Old but Good': Revealing Genes Involved in the Antibacterial Activity of Pseudomonas sp. P482 against Soft Rot Pathogens.</title>
        <authorList>
            <person name="Krzyzanowska D.M."/>
            <person name="Ossowicki A."/>
            <person name="Rajewska M."/>
            <person name="Maciag T."/>
            <person name="Jablonska M."/>
            <person name="Obuchowski M."/>
            <person name="Heeb S."/>
            <person name="Jafra S."/>
        </authorList>
    </citation>
    <scope>NUCLEOTIDE SEQUENCE [LARGE SCALE GENOMIC DNA]</scope>
    <source>
        <strain evidence="1 2">P482</strain>
    </source>
</reference>
<proteinExistence type="predicted"/>
<organism evidence="1 2">
    <name type="scientific">Pseudomonas donghuensis</name>
    <dbReference type="NCBI Taxonomy" id="1163398"/>
    <lineage>
        <taxon>Bacteria</taxon>
        <taxon>Pseudomonadati</taxon>
        <taxon>Pseudomonadota</taxon>
        <taxon>Gammaproteobacteria</taxon>
        <taxon>Pseudomonadales</taxon>
        <taxon>Pseudomonadaceae</taxon>
        <taxon>Pseudomonas</taxon>
    </lineage>
</organism>
<dbReference type="AlphaFoldDB" id="A0AAQ0DMY3"/>
<protein>
    <recommendedName>
        <fullName evidence="3">HipA-like C-terminal domain-containing protein</fullName>
    </recommendedName>
</protein>
<dbReference type="Proteomes" id="UP000027121">
    <property type="component" value="Chromosome"/>
</dbReference>
<evidence type="ECO:0000313" key="1">
    <source>
        <dbReference type="EMBL" id="QWE81225.1"/>
    </source>
</evidence>
<dbReference type="KEGG" id="pdw:BV82_10140"/>
<dbReference type="EMBL" id="CP071706">
    <property type="protein sequence ID" value="QWE81225.1"/>
    <property type="molecule type" value="Genomic_DNA"/>
</dbReference>
<dbReference type="GeneID" id="98282642"/>